<dbReference type="GO" id="GO:0005524">
    <property type="term" value="F:ATP binding"/>
    <property type="evidence" value="ECO:0007669"/>
    <property type="project" value="UniProtKB-UniRule"/>
</dbReference>
<feature type="domain" description="Pyruvate carboxyltransferase" evidence="16">
    <location>
        <begin position="540"/>
        <end position="808"/>
    </location>
</feature>
<dbReference type="PANTHER" id="PTHR43778:SF2">
    <property type="entry name" value="PYRUVATE CARBOXYLASE, MITOCHONDRIAL"/>
    <property type="match status" value="1"/>
</dbReference>
<feature type="modified residue" description="N6-biotinyllysine" evidence="12">
    <location>
        <position position="1118"/>
    </location>
</feature>
<dbReference type="InterPro" id="IPR011764">
    <property type="entry name" value="Biotin_carboxylation_dom"/>
</dbReference>
<dbReference type="CDD" id="cd07937">
    <property type="entry name" value="DRE_TIM_PC_TC_5S"/>
    <property type="match status" value="1"/>
</dbReference>
<dbReference type="InterPro" id="IPR005482">
    <property type="entry name" value="Biotin_COase_C"/>
</dbReference>
<evidence type="ECO:0000256" key="6">
    <source>
        <dbReference type="ARBA" id="ARBA00022840"/>
    </source>
</evidence>
<proteinExistence type="predicted"/>
<organism evidence="17 18">
    <name type="scientific">Paenibacillus contaminans</name>
    <dbReference type="NCBI Taxonomy" id="450362"/>
    <lineage>
        <taxon>Bacteria</taxon>
        <taxon>Bacillati</taxon>
        <taxon>Bacillota</taxon>
        <taxon>Bacilli</taxon>
        <taxon>Bacillales</taxon>
        <taxon>Paenibacillaceae</taxon>
        <taxon>Paenibacillus</taxon>
    </lineage>
</organism>
<dbReference type="SMART" id="SM00878">
    <property type="entry name" value="Biotin_carb_C"/>
    <property type="match status" value="1"/>
</dbReference>
<dbReference type="NCBIfam" id="NF009554">
    <property type="entry name" value="PRK12999.1"/>
    <property type="match status" value="1"/>
</dbReference>
<dbReference type="OrthoDB" id="9807469at2"/>
<dbReference type="Pfam" id="PF00289">
    <property type="entry name" value="Biotin_carb_N"/>
    <property type="match status" value="1"/>
</dbReference>
<reference evidence="17 18" key="1">
    <citation type="journal article" date="2009" name="Int. J. Syst. Evol. Microbiol.">
        <title>Paenibacillus contaminans sp. nov., isolated from a contaminated laboratory plate.</title>
        <authorList>
            <person name="Chou J.H."/>
            <person name="Lee J.H."/>
            <person name="Lin M.C."/>
            <person name="Chang P.S."/>
            <person name="Arun A.B."/>
            <person name="Young C.C."/>
            <person name="Chen W.M."/>
        </authorList>
    </citation>
    <scope>NUCLEOTIDE SEQUENCE [LARGE SCALE GENOMIC DNA]</scope>
    <source>
        <strain evidence="17 18">CKOBP-6</strain>
    </source>
</reference>
<evidence type="ECO:0000259" key="16">
    <source>
        <dbReference type="PROSITE" id="PS50991"/>
    </source>
</evidence>
<dbReference type="RefSeq" id="WP_113028942.1">
    <property type="nucleotide sequence ID" value="NZ_QMFB01000001.1"/>
</dbReference>
<evidence type="ECO:0000256" key="9">
    <source>
        <dbReference type="PIRSR" id="PIRSR001594-1"/>
    </source>
</evidence>
<feature type="binding site" description="via carbamate group" evidence="11">
    <location>
        <position position="718"/>
    </location>
    <ligand>
        <name>Mn(2+)</name>
        <dbReference type="ChEBI" id="CHEBI:29035"/>
    </ligand>
</feature>
<dbReference type="PROSITE" id="PS00867">
    <property type="entry name" value="CPSASE_2"/>
    <property type="match status" value="1"/>
</dbReference>
<dbReference type="EC" id="6.4.1.1" evidence="2 8"/>
<dbReference type="SUPFAM" id="SSF51569">
    <property type="entry name" value="Aldolase"/>
    <property type="match status" value="1"/>
</dbReference>
<evidence type="ECO:0000256" key="1">
    <source>
        <dbReference type="ARBA" id="ARBA00001953"/>
    </source>
</evidence>
<evidence type="ECO:0000256" key="12">
    <source>
        <dbReference type="PIRSR" id="PIRSR001594-4"/>
    </source>
</evidence>
<dbReference type="InterPro" id="IPR011053">
    <property type="entry name" value="Single_hybrid_motif"/>
</dbReference>
<dbReference type="NCBIfam" id="TIGR01235">
    <property type="entry name" value="pyruv_carbox"/>
    <property type="match status" value="1"/>
</dbReference>
<accession>A0A329MWE5</accession>
<evidence type="ECO:0000313" key="18">
    <source>
        <dbReference type="Proteomes" id="UP000250369"/>
    </source>
</evidence>
<dbReference type="Pfam" id="PF02786">
    <property type="entry name" value="CPSase_L_D2"/>
    <property type="match status" value="1"/>
</dbReference>
<dbReference type="PROSITE" id="PS50975">
    <property type="entry name" value="ATP_GRASP"/>
    <property type="match status" value="1"/>
</dbReference>
<dbReference type="InterPro" id="IPR003379">
    <property type="entry name" value="Carboxylase_cons_dom"/>
</dbReference>
<feature type="active site" evidence="9">
    <location>
        <position position="301"/>
    </location>
</feature>
<dbReference type="PROSITE" id="PS50968">
    <property type="entry name" value="BIOTINYL_LIPOYL"/>
    <property type="match status" value="1"/>
</dbReference>
<keyword evidence="6 8" id="KW-0067">ATP-binding</keyword>
<evidence type="ECO:0000259" key="14">
    <source>
        <dbReference type="PROSITE" id="PS50975"/>
    </source>
</evidence>
<keyword evidence="4 11" id="KW-0479">Metal-binding</keyword>
<name>A0A329MWE5_9BACL</name>
<comment type="function">
    <text evidence="8">Catalyzes a 2-step reaction, involving the ATP-dependent carboxylation of the covalently attached biotin in the first step and the transfer of the carboxyl group to pyruvate in the second.</text>
</comment>
<dbReference type="GO" id="GO:0004736">
    <property type="term" value="F:pyruvate carboxylase activity"/>
    <property type="evidence" value="ECO:0007669"/>
    <property type="project" value="UniProtKB-EC"/>
</dbReference>
<evidence type="ECO:0000256" key="11">
    <source>
        <dbReference type="PIRSR" id="PIRSR001594-3"/>
    </source>
</evidence>
<dbReference type="InterPro" id="IPR013785">
    <property type="entry name" value="Aldolase_TIM"/>
</dbReference>
<dbReference type="Gene3D" id="3.20.20.70">
    <property type="entry name" value="Aldolase class I"/>
    <property type="match status" value="1"/>
</dbReference>
<dbReference type="Pfam" id="PF02436">
    <property type="entry name" value="PYC_OADA"/>
    <property type="match status" value="1"/>
</dbReference>
<dbReference type="InterPro" id="IPR011054">
    <property type="entry name" value="Rudment_hybrid_motif"/>
</dbReference>
<dbReference type="GO" id="GO:0046872">
    <property type="term" value="F:metal ion binding"/>
    <property type="evidence" value="ECO:0007669"/>
    <property type="project" value="UniProtKB-KW"/>
</dbReference>
<dbReference type="FunFam" id="3.40.50.20:FF:000010">
    <property type="entry name" value="Propionyl-CoA carboxylase subunit alpha"/>
    <property type="match status" value="1"/>
</dbReference>
<dbReference type="SUPFAM" id="SSF56059">
    <property type="entry name" value="Glutathione synthetase ATP-binding domain-like"/>
    <property type="match status" value="1"/>
</dbReference>
<evidence type="ECO:0000259" key="15">
    <source>
        <dbReference type="PROSITE" id="PS50979"/>
    </source>
</evidence>
<protein>
    <recommendedName>
        <fullName evidence="2 8">Pyruvate carboxylase</fullName>
        <ecNumber evidence="2 8">6.4.1.1</ecNumber>
    </recommendedName>
</protein>
<dbReference type="InterPro" id="IPR005479">
    <property type="entry name" value="CPAse_ATP-bd"/>
</dbReference>
<dbReference type="FunFam" id="2.40.50.100:FF:000003">
    <property type="entry name" value="Acetyl-CoA carboxylase biotin carboxyl carrier protein"/>
    <property type="match status" value="1"/>
</dbReference>
<dbReference type="SUPFAM" id="SSF52440">
    <property type="entry name" value="PreATP-grasp domain"/>
    <property type="match status" value="1"/>
</dbReference>
<dbReference type="Pfam" id="PF00682">
    <property type="entry name" value="HMGL-like"/>
    <property type="match status" value="1"/>
</dbReference>
<feature type="domain" description="ATP-grasp" evidence="14">
    <location>
        <begin position="129"/>
        <end position="326"/>
    </location>
</feature>
<dbReference type="FunFam" id="3.30.1490.20:FF:000018">
    <property type="entry name" value="Biotin carboxylase"/>
    <property type="match status" value="1"/>
</dbReference>
<sequence length="1155" mass="128731">MSNVRKIRTFKKILVANRGEIAIRVFRACTELNIQTVAIYSEQDNLALHRFKADEAYLIGKGKGPIEAYLDIEEILEVAKRHDVDAIHPGYGFLAENEQFAKRCEEENIVFIGPKSEHIRMFGDKVIARQMAIQAEIPVIPGTSEPIASLQEAMLFTKEHGYPVIIKAASGGGGRGMRIVRNADELQPALERARSEAKSAFGNEAVYVEKYLENPKHIEVQVLADSYGHAVHLYERDCSIQRRYQKVVEVAPSLTLSDEQRNSICESALQLAVKSGYINAGTVEFLVTGDGSFYFIEVNPRIQVEHTITELITDIDIVQSQIRIAQGYALSDEQIGIPSQSAIRINGFAIQSRVTTEDPDRGFVPDTGRIVAYRSGGGFGVRLDTGNSGVGANITPHYDSLLVKVSTYANTFEQAARKMLRTLKEFRIRGVKTNIPFLENVVQHPDFLVGNYNTSFIDTKPELFEFVQKQDRGTKLLKYIGLTTVNGHPGIPKLNKKPAFDEVRIPKVPLKQAYIPGTKQILDEKGADGLVQWISEQKRVLVTDTTFRDAHQSLLATRVRTYDLLNIAEETGKLANDLFSLEMWGGATFDTCMRFSNEDPWERLIKLRKKIPNVLFQMLFRGANAVGYANYPDNVIKKFIHASATAGIDVFRIFDSLNSIDNMRLAIDTVNETGKVAEAAMCYTGDILDPNRSKYNLKYYINMAKELEKAGAHILAIKDMASLLKPYAGYQLIKALKEEVGIPIHLHTHDTSGNGGALLLKAVEAGVDIVDTALGSMSGMTSQPNLNSLIFALEHEDRATGLDDRAFQKLSDYWEDVRNFYVPFESGMKASSAEIYRHEMPGGQYSNLQQQSNSVGLGGRWEEVKEAYSTVNQMFGDIVKVTPSSKVVGDMALFMVQNNLTPKDVEERGETLDFPESVVQMFQGYLGQPQGGFPEELRKIIVKGRDYFTRRPGELLPPVDLDELRVKLEKEHNREITDYDLMSYIMYPKVYQDMLKKAEDFGDLSVLDTATFFYGLAVGEEVAISIEQGKTLIVKLVMVGDIQPDGHRIIYFEMNGQPREIPVRDASAKVTVLHKEKANAGNPGHIGASMPGKVLNVKVKVGDEVKKGDPLLVSEAMKMEMVIQAPLAGTVKEVLVKADEFIESGDLLIVLEPKN</sequence>
<dbReference type="FunFam" id="3.20.20.70:FF:000033">
    <property type="entry name" value="Pyruvate carboxylase"/>
    <property type="match status" value="1"/>
</dbReference>
<evidence type="ECO:0000256" key="4">
    <source>
        <dbReference type="ARBA" id="ARBA00022723"/>
    </source>
</evidence>
<keyword evidence="3 8" id="KW-0436">Ligase</keyword>
<evidence type="ECO:0000256" key="10">
    <source>
        <dbReference type="PIRSR" id="PIRSR001594-2"/>
    </source>
</evidence>
<evidence type="ECO:0000256" key="3">
    <source>
        <dbReference type="ARBA" id="ARBA00022598"/>
    </source>
</evidence>
<dbReference type="InterPro" id="IPR005930">
    <property type="entry name" value="Pyruv_COase"/>
</dbReference>
<dbReference type="PROSITE" id="PS00866">
    <property type="entry name" value="CPSASE_1"/>
    <property type="match status" value="1"/>
</dbReference>
<feature type="binding site" evidence="11">
    <location>
        <position position="749"/>
    </location>
    <ligand>
        <name>Mn(2+)</name>
        <dbReference type="ChEBI" id="CHEBI:29035"/>
    </ligand>
</feature>
<feature type="binding site" evidence="10">
    <location>
        <position position="125"/>
    </location>
    <ligand>
        <name>ATP</name>
        <dbReference type="ChEBI" id="CHEBI:30616"/>
    </ligand>
</feature>
<dbReference type="Pfam" id="PF02785">
    <property type="entry name" value="Biotin_carb_C"/>
    <property type="match status" value="1"/>
</dbReference>
<dbReference type="Gene3D" id="2.40.50.100">
    <property type="match status" value="1"/>
</dbReference>
<dbReference type="NCBIfam" id="NF006761">
    <property type="entry name" value="PRK09282.1"/>
    <property type="match status" value="1"/>
</dbReference>
<dbReference type="SUPFAM" id="SSF89000">
    <property type="entry name" value="post-HMGL domain-like"/>
    <property type="match status" value="1"/>
</dbReference>
<dbReference type="GO" id="GO:0005737">
    <property type="term" value="C:cytoplasm"/>
    <property type="evidence" value="ECO:0007669"/>
    <property type="project" value="TreeGrafter"/>
</dbReference>
<dbReference type="PROSITE" id="PS50991">
    <property type="entry name" value="PYR_CT"/>
    <property type="match status" value="1"/>
</dbReference>
<keyword evidence="18" id="KW-1185">Reference proteome</keyword>
<dbReference type="AlphaFoldDB" id="A0A329MWE5"/>
<dbReference type="Proteomes" id="UP000250369">
    <property type="component" value="Unassembled WGS sequence"/>
</dbReference>
<feature type="modified residue" description="N6-carboxylysine" evidence="12">
    <location>
        <position position="718"/>
    </location>
</feature>
<evidence type="ECO:0000313" key="17">
    <source>
        <dbReference type="EMBL" id="RAV22833.1"/>
    </source>
</evidence>
<feature type="domain" description="Biotin carboxylation" evidence="15">
    <location>
        <begin position="9"/>
        <end position="462"/>
    </location>
</feature>
<dbReference type="Pfam" id="PF00364">
    <property type="entry name" value="Biotin_lipoyl"/>
    <property type="match status" value="1"/>
</dbReference>
<dbReference type="Gene3D" id="3.30.470.20">
    <property type="entry name" value="ATP-grasp fold, B domain"/>
    <property type="match status" value="1"/>
</dbReference>
<feature type="binding site" evidence="11">
    <location>
        <position position="549"/>
    </location>
    <ligand>
        <name>Mn(2+)</name>
        <dbReference type="ChEBI" id="CHEBI:29035"/>
    </ligand>
</feature>
<gene>
    <name evidence="17" type="primary">pyc</name>
    <name evidence="17" type="ORF">DQG23_01090</name>
</gene>
<keyword evidence="7 8" id="KW-0092">Biotin</keyword>
<evidence type="ECO:0000256" key="7">
    <source>
        <dbReference type="ARBA" id="ARBA00023267"/>
    </source>
</evidence>
<dbReference type="PROSITE" id="PS50979">
    <property type="entry name" value="BC"/>
    <property type="match status" value="1"/>
</dbReference>
<evidence type="ECO:0000256" key="8">
    <source>
        <dbReference type="PIRNR" id="PIRNR001594"/>
    </source>
</evidence>
<dbReference type="InterPro" id="IPR016185">
    <property type="entry name" value="PreATP-grasp_dom_sf"/>
</dbReference>
<dbReference type="SUPFAM" id="SSF51246">
    <property type="entry name" value="Rudiment single hybrid motif"/>
    <property type="match status" value="1"/>
</dbReference>
<dbReference type="PANTHER" id="PTHR43778">
    <property type="entry name" value="PYRUVATE CARBOXYLASE"/>
    <property type="match status" value="1"/>
</dbReference>
<comment type="cofactor">
    <cofactor evidence="1 8">
        <name>biotin</name>
        <dbReference type="ChEBI" id="CHEBI:57586"/>
    </cofactor>
</comment>
<keyword evidence="17" id="KW-0670">Pyruvate</keyword>
<feature type="binding site" evidence="10">
    <location>
        <position position="882"/>
    </location>
    <ligand>
        <name>substrate</name>
    </ligand>
</feature>
<feature type="domain" description="Lipoyl-binding" evidence="13">
    <location>
        <begin position="1077"/>
        <end position="1152"/>
    </location>
</feature>
<dbReference type="InterPro" id="IPR005481">
    <property type="entry name" value="BC-like_N"/>
</dbReference>
<dbReference type="CDD" id="cd06850">
    <property type="entry name" value="biotinyl_domain"/>
    <property type="match status" value="1"/>
</dbReference>
<dbReference type="PIRSF" id="PIRSF001594">
    <property type="entry name" value="Pyruv_carbox"/>
    <property type="match status" value="1"/>
</dbReference>
<feature type="binding site" evidence="11">
    <location>
        <position position="747"/>
    </location>
    <ligand>
        <name>Mn(2+)</name>
        <dbReference type="ChEBI" id="CHEBI:29035"/>
    </ligand>
</feature>
<dbReference type="InterPro" id="IPR000089">
    <property type="entry name" value="Biotin_lipoyl"/>
</dbReference>
<feature type="binding site" evidence="10">
    <location>
        <position position="621"/>
    </location>
    <ligand>
        <name>substrate</name>
    </ligand>
</feature>
<dbReference type="InterPro" id="IPR000891">
    <property type="entry name" value="PYR_CT"/>
</dbReference>
<evidence type="ECO:0000256" key="2">
    <source>
        <dbReference type="ARBA" id="ARBA00013057"/>
    </source>
</evidence>
<dbReference type="InterPro" id="IPR055268">
    <property type="entry name" value="PCB-like"/>
</dbReference>
<comment type="catalytic activity">
    <reaction evidence="8">
        <text>hydrogencarbonate + pyruvate + ATP = oxaloacetate + ADP + phosphate + H(+)</text>
        <dbReference type="Rhea" id="RHEA:20844"/>
        <dbReference type="ChEBI" id="CHEBI:15361"/>
        <dbReference type="ChEBI" id="CHEBI:15378"/>
        <dbReference type="ChEBI" id="CHEBI:16452"/>
        <dbReference type="ChEBI" id="CHEBI:17544"/>
        <dbReference type="ChEBI" id="CHEBI:30616"/>
        <dbReference type="ChEBI" id="CHEBI:43474"/>
        <dbReference type="ChEBI" id="CHEBI:456216"/>
        <dbReference type="EC" id="6.4.1.1"/>
    </reaction>
</comment>
<dbReference type="GO" id="GO:0006094">
    <property type="term" value="P:gluconeogenesis"/>
    <property type="evidence" value="ECO:0007669"/>
    <property type="project" value="InterPro"/>
</dbReference>
<dbReference type="EMBL" id="QMFB01000001">
    <property type="protein sequence ID" value="RAV22833.1"/>
    <property type="molecule type" value="Genomic_DNA"/>
</dbReference>
<evidence type="ECO:0000256" key="5">
    <source>
        <dbReference type="ARBA" id="ARBA00022741"/>
    </source>
</evidence>
<dbReference type="Gene3D" id="3.10.600.10">
    <property type="entry name" value="pyruvate carboxylase f1077a mutant domain"/>
    <property type="match status" value="1"/>
</dbReference>
<dbReference type="FunFam" id="3.30.470.20:FF:000012">
    <property type="entry name" value="Pyruvate carboxylase"/>
    <property type="match status" value="1"/>
</dbReference>
<keyword evidence="5 8" id="KW-0547">Nucleotide-binding</keyword>
<dbReference type="SUPFAM" id="SSF51230">
    <property type="entry name" value="Single hybrid motif"/>
    <property type="match status" value="1"/>
</dbReference>
<evidence type="ECO:0000259" key="13">
    <source>
        <dbReference type="PROSITE" id="PS50968"/>
    </source>
</evidence>
<comment type="caution">
    <text evidence="17">The sequence shown here is derived from an EMBL/GenBank/DDBJ whole genome shotgun (WGS) entry which is preliminary data.</text>
</comment>
<feature type="binding site" evidence="10">
    <location>
        <position position="209"/>
    </location>
    <ligand>
        <name>ATP</name>
        <dbReference type="ChEBI" id="CHEBI:30616"/>
    </ligand>
</feature>
<dbReference type="InterPro" id="IPR011761">
    <property type="entry name" value="ATP-grasp"/>
</dbReference>